<reference evidence="10 11" key="1">
    <citation type="submission" date="2016-10" db="EMBL/GenBank/DDBJ databases">
        <authorList>
            <person name="de Groot N.N."/>
        </authorList>
    </citation>
    <scope>NUCLEOTIDE SEQUENCE [LARGE SCALE GENOMIC DNA]</scope>
    <source>
        <strain evidence="10 11">CGMCC 1.9156</strain>
    </source>
</reference>
<evidence type="ECO:0000313" key="10">
    <source>
        <dbReference type="EMBL" id="SFE56114.1"/>
    </source>
</evidence>
<evidence type="ECO:0000256" key="3">
    <source>
        <dbReference type="ARBA" id="ARBA00012454"/>
    </source>
</evidence>
<evidence type="ECO:0000256" key="8">
    <source>
        <dbReference type="ARBA" id="ARBA00048555"/>
    </source>
</evidence>
<evidence type="ECO:0000256" key="2">
    <source>
        <dbReference type="ARBA" id="ARBA00007487"/>
    </source>
</evidence>
<organism evidence="10 11">
    <name type="scientific">Sunxiuqinia elliptica</name>
    <dbReference type="NCBI Taxonomy" id="655355"/>
    <lineage>
        <taxon>Bacteria</taxon>
        <taxon>Pseudomonadati</taxon>
        <taxon>Bacteroidota</taxon>
        <taxon>Bacteroidia</taxon>
        <taxon>Marinilabiliales</taxon>
        <taxon>Prolixibacteraceae</taxon>
        <taxon>Sunxiuqinia</taxon>
    </lineage>
</organism>
<evidence type="ECO:0000256" key="4">
    <source>
        <dbReference type="ARBA" id="ARBA00024929"/>
    </source>
</evidence>
<comment type="similarity">
    <text evidence="2">Belongs to the Cob(I)alamin adenosyltransferase family.</text>
</comment>
<protein>
    <recommendedName>
        <fullName evidence="3">corrinoid adenosyltransferase</fullName>
        <ecNumber evidence="3">2.5.1.17</ecNumber>
    </recommendedName>
    <alternativeName>
        <fullName evidence="5">Cob(II)alamin adenosyltransferase</fullName>
    </alternativeName>
    <alternativeName>
        <fullName evidence="7">Cob(II)yrinic acid a,c-diamide adenosyltransferase</fullName>
    </alternativeName>
    <alternativeName>
        <fullName evidence="6">Cobinamide/cobalamin adenosyltransferase</fullName>
    </alternativeName>
</protein>
<comment type="pathway">
    <text evidence="1">Cofactor biosynthesis; adenosylcobalamin biosynthesis; adenosylcobalamin from cob(II)yrinate a,c-diamide: step 2/7.</text>
</comment>
<evidence type="ECO:0000313" key="11">
    <source>
        <dbReference type="Proteomes" id="UP000198964"/>
    </source>
</evidence>
<dbReference type="EMBL" id="FONW01000001">
    <property type="protein sequence ID" value="SFE56114.1"/>
    <property type="molecule type" value="Genomic_DNA"/>
</dbReference>
<name>A0A1I2BIU7_9BACT</name>
<dbReference type="InterPro" id="IPR027417">
    <property type="entry name" value="P-loop_NTPase"/>
</dbReference>
<evidence type="ECO:0000256" key="1">
    <source>
        <dbReference type="ARBA" id="ARBA00005121"/>
    </source>
</evidence>
<keyword evidence="10" id="KW-0808">Transferase</keyword>
<evidence type="ECO:0000256" key="9">
    <source>
        <dbReference type="ARBA" id="ARBA00048692"/>
    </source>
</evidence>
<sequence length="175" mass="19230">MKRGLVHIYTGTGKGKTTAAVGLGARALGQGFKVVYAHFMKRPELYGYHEIDSLKALGATIMGFTDGHPHFNKEVTPEMLKKQVADALMYLSGYLQSSSPDLLIMDEIVICVRDGFLDEAELINFIDAKPEGMELVLTGRGVTPGLIEKANYVSEINKVKHPFDEGIPSRKGIEF</sequence>
<comment type="catalytic activity">
    <reaction evidence="9">
        <text>2 cob(II)alamin + reduced [electron-transfer flavoprotein] + 2 ATP = 2 adenosylcob(III)alamin + 2 triphosphate + oxidized [electron-transfer flavoprotein] + 3 H(+)</text>
        <dbReference type="Rhea" id="RHEA:28671"/>
        <dbReference type="Rhea" id="RHEA-COMP:10685"/>
        <dbReference type="Rhea" id="RHEA-COMP:10686"/>
        <dbReference type="ChEBI" id="CHEBI:15378"/>
        <dbReference type="ChEBI" id="CHEBI:16304"/>
        <dbReference type="ChEBI" id="CHEBI:18036"/>
        <dbReference type="ChEBI" id="CHEBI:18408"/>
        <dbReference type="ChEBI" id="CHEBI:30616"/>
        <dbReference type="ChEBI" id="CHEBI:57692"/>
        <dbReference type="ChEBI" id="CHEBI:58307"/>
        <dbReference type="EC" id="2.5.1.17"/>
    </reaction>
</comment>
<evidence type="ECO:0000256" key="5">
    <source>
        <dbReference type="ARBA" id="ARBA00031529"/>
    </source>
</evidence>
<accession>A0A1I2BIU7</accession>
<evidence type="ECO:0000256" key="7">
    <source>
        <dbReference type="ARBA" id="ARBA00033354"/>
    </source>
</evidence>
<dbReference type="PIRSF" id="PIRSF015617">
    <property type="entry name" value="Adensltrnsf_CobA"/>
    <property type="match status" value="1"/>
</dbReference>
<gene>
    <name evidence="10" type="ORF">SAMN05216283_101428</name>
</gene>
<evidence type="ECO:0000256" key="6">
    <source>
        <dbReference type="ARBA" id="ARBA00033334"/>
    </source>
</evidence>
<dbReference type="RefSeq" id="WP_093918170.1">
    <property type="nucleotide sequence ID" value="NZ_FONW01000001.1"/>
</dbReference>
<dbReference type="GO" id="GO:0008817">
    <property type="term" value="F:corrinoid adenosyltransferase activity"/>
    <property type="evidence" value="ECO:0007669"/>
    <property type="project" value="UniProtKB-EC"/>
</dbReference>
<dbReference type="PANTHER" id="PTHR46638">
    <property type="entry name" value="CORRINOID ADENOSYLTRANSFERASE"/>
    <property type="match status" value="1"/>
</dbReference>
<dbReference type="Proteomes" id="UP000198964">
    <property type="component" value="Unassembled WGS sequence"/>
</dbReference>
<comment type="function">
    <text evidence="4">Required for both de novo synthesis of the corrin ring for the assimilation of exogenous corrinoids. Participates in the adenosylation of a variety of incomplete and complete corrinoids.</text>
</comment>
<dbReference type="SUPFAM" id="SSF52540">
    <property type="entry name" value="P-loop containing nucleoside triphosphate hydrolases"/>
    <property type="match status" value="1"/>
</dbReference>
<dbReference type="STRING" id="655355.SAMN05216283_101428"/>
<keyword evidence="11" id="KW-1185">Reference proteome</keyword>
<dbReference type="EC" id="2.5.1.17" evidence="3"/>
<dbReference type="Pfam" id="PF02572">
    <property type="entry name" value="CobA_CobO_BtuR"/>
    <property type="match status" value="1"/>
</dbReference>
<dbReference type="Gene3D" id="3.40.50.300">
    <property type="entry name" value="P-loop containing nucleotide triphosphate hydrolases"/>
    <property type="match status" value="1"/>
</dbReference>
<dbReference type="AlphaFoldDB" id="A0A1I2BIU7"/>
<dbReference type="InterPro" id="IPR003724">
    <property type="entry name" value="CblAdoTrfase_CobA"/>
</dbReference>
<proteinExistence type="inferred from homology"/>
<dbReference type="GO" id="GO:0005524">
    <property type="term" value="F:ATP binding"/>
    <property type="evidence" value="ECO:0007669"/>
    <property type="project" value="InterPro"/>
</dbReference>
<comment type="catalytic activity">
    <reaction evidence="8">
        <text>2 cob(II)yrinate a,c diamide + reduced [electron-transfer flavoprotein] + 2 ATP = 2 adenosylcob(III)yrinate a,c-diamide + 2 triphosphate + oxidized [electron-transfer flavoprotein] + 3 H(+)</text>
        <dbReference type="Rhea" id="RHEA:11528"/>
        <dbReference type="Rhea" id="RHEA-COMP:10685"/>
        <dbReference type="Rhea" id="RHEA-COMP:10686"/>
        <dbReference type="ChEBI" id="CHEBI:15378"/>
        <dbReference type="ChEBI" id="CHEBI:18036"/>
        <dbReference type="ChEBI" id="CHEBI:30616"/>
        <dbReference type="ChEBI" id="CHEBI:57692"/>
        <dbReference type="ChEBI" id="CHEBI:58307"/>
        <dbReference type="ChEBI" id="CHEBI:58503"/>
        <dbReference type="ChEBI" id="CHEBI:58537"/>
        <dbReference type="EC" id="2.5.1.17"/>
    </reaction>
</comment>
<dbReference type="GO" id="GO:0009236">
    <property type="term" value="P:cobalamin biosynthetic process"/>
    <property type="evidence" value="ECO:0007669"/>
    <property type="project" value="InterPro"/>
</dbReference>
<dbReference type="PANTHER" id="PTHR46638:SF1">
    <property type="entry name" value="CORRINOID ADENOSYLTRANSFERASE"/>
    <property type="match status" value="1"/>
</dbReference>